<comment type="caution">
    <text evidence="2">The sequence shown here is derived from an EMBL/GenBank/DDBJ whole genome shotgun (WGS) entry which is preliminary data.</text>
</comment>
<evidence type="ECO:0000313" key="3">
    <source>
        <dbReference type="Proteomes" id="UP001172457"/>
    </source>
</evidence>
<dbReference type="Proteomes" id="UP001172457">
    <property type="component" value="Chromosome 2"/>
</dbReference>
<dbReference type="EMBL" id="JARYMX010000002">
    <property type="protein sequence ID" value="KAJ9560597.1"/>
    <property type="molecule type" value="Genomic_DNA"/>
</dbReference>
<sequence length="102" mass="11817">MKNMSNWWLGWSMGRNQELEHKAFSVVKECNMDLDEATRLRKLQIQKLKEISNDAYENAQIYEEKKRPSTTTEIHDFILDVGSSKRTGPSPQILKLVGHSPN</sequence>
<dbReference type="AlphaFoldDB" id="A0AA38WH31"/>
<protein>
    <submittedName>
        <fullName evidence="2">Uncharacterized protein</fullName>
    </submittedName>
</protein>
<feature type="region of interest" description="Disordered" evidence="1">
    <location>
        <begin position="83"/>
        <end position="102"/>
    </location>
</feature>
<evidence type="ECO:0000256" key="1">
    <source>
        <dbReference type="SAM" id="MobiDB-lite"/>
    </source>
</evidence>
<evidence type="ECO:0000313" key="2">
    <source>
        <dbReference type="EMBL" id="KAJ9560597.1"/>
    </source>
</evidence>
<name>A0AA38WH31_9ASTR</name>
<organism evidence="2 3">
    <name type="scientific">Centaurea solstitialis</name>
    <name type="common">yellow star-thistle</name>
    <dbReference type="NCBI Taxonomy" id="347529"/>
    <lineage>
        <taxon>Eukaryota</taxon>
        <taxon>Viridiplantae</taxon>
        <taxon>Streptophyta</taxon>
        <taxon>Embryophyta</taxon>
        <taxon>Tracheophyta</taxon>
        <taxon>Spermatophyta</taxon>
        <taxon>Magnoliopsida</taxon>
        <taxon>eudicotyledons</taxon>
        <taxon>Gunneridae</taxon>
        <taxon>Pentapetalae</taxon>
        <taxon>asterids</taxon>
        <taxon>campanulids</taxon>
        <taxon>Asterales</taxon>
        <taxon>Asteraceae</taxon>
        <taxon>Carduoideae</taxon>
        <taxon>Cardueae</taxon>
        <taxon>Centaureinae</taxon>
        <taxon>Centaurea</taxon>
    </lineage>
</organism>
<reference evidence="2" key="1">
    <citation type="submission" date="2023-03" db="EMBL/GenBank/DDBJ databases">
        <title>Chromosome-scale reference genome and RAD-based genetic map of yellow starthistle (Centaurea solstitialis) reveal putative structural variation and QTLs associated with invader traits.</title>
        <authorList>
            <person name="Reatini B."/>
            <person name="Cang F.A."/>
            <person name="Jiang Q."/>
            <person name="Mckibben M.T.W."/>
            <person name="Barker M.S."/>
            <person name="Rieseberg L.H."/>
            <person name="Dlugosch K.M."/>
        </authorList>
    </citation>
    <scope>NUCLEOTIDE SEQUENCE</scope>
    <source>
        <strain evidence="2">CAN-66</strain>
        <tissue evidence="2">Leaf</tissue>
    </source>
</reference>
<gene>
    <name evidence="2" type="ORF">OSB04_005757</name>
</gene>
<proteinExistence type="predicted"/>
<accession>A0AA38WH31</accession>
<keyword evidence="3" id="KW-1185">Reference proteome</keyword>